<protein>
    <submittedName>
        <fullName evidence="2">Copine</fullName>
    </submittedName>
</protein>
<dbReference type="STRING" id="29172.A0A0D8XCE2"/>
<proteinExistence type="predicted"/>
<dbReference type="InterPro" id="IPR010734">
    <property type="entry name" value="Copine_C"/>
</dbReference>
<sequence>MNMLRIRHIMEMRRASKEPPLLPPKLKRSVNDFDRKSSTKEILNIHISLRNIKSDNRTSKNLMCLFYDSHGGLNGPWELIFGTETFPVCSDIDISSSFSIEFVFERPQPIRMDLCACSKNEVIVLGTAYILISDIVLSKLVQKTFINESTGNDVGQIIVKSTIMKKPSPLFLQFEGKNFSKKLLAESALLSFEIVGHEPNGDRILLYKSETLKQGSRIIWKAFTLGIDNIKEELRPLEVACRFNDEKYHNAIVGSFVTTFTELRHNEEFVLSNPSYKCGKKMCGQFDLIKRTELTTCSFLDYLNFGTIINFAFAIDFSDAEGLQDREAQISFTNNVEFAIRSVGETLFGYTRNNNLLAYGLGARIPPHYRGSHEFCLNLETDPTCVGVDGVLEAFRRTLVQIKPCKNAQFSHVIYHISKNAQNAAIRSDQSRPQYCIINIITRGAIADIKETVQAAIFASKLPVSIIFTGIGDQNLNEIDRLGSNGGRLSFHGRKSERDNLHYVNMTRVLLEHDGPMEESIFTLSEKSLYQIPKQIASYFIKNGVVPMEKKARLKIESSSGSECLLQSMAEDDENE</sequence>
<feature type="domain" description="Copine C-terminal" evidence="1">
    <location>
        <begin position="333"/>
        <end position="544"/>
    </location>
</feature>
<dbReference type="Pfam" id="PF07002">
    <property type="entry name" value="Copine"/>
    <property type="match status" value="1"/>
</dbReference>
<dbReference type="GO" id="GO:0005544">
    <property type="term" value="F:calcium-dependent phospholipid binding"/>
    <property type="evidence" value="ECO:0007669"/>
    <property type="project" value="InterPro"/>
</dbReference>
<keyword evidence="3" id="KW-1185">Reference proteome</keyword>
<reference evidence="2 3" key="1">
    <citation type="submission" date="2013-11" db="EMBL/GenBank/DDBJ databases">
        <title>Draft genome of the bovine lungworm Dictyocaulus viviparus.</title>
        <authorList>
            <person name="Mitreva M."/>
        </authorList>
    </citation>
    <scope>NUCLEOTIDE SEQUENCE [LARGE SCALE GENOMIC DNA]</scope>
    <source>
        <strain evidence="2 3">HannoverDv2000</strain>
    </source>
</reference>
<evidence type="ECO:0000259" key="1">
    <source>
        <dbReference type="Pfam" id="PF07002"/>
    </source>
</evidence>
<dbReference type="GO" id="GO:0005886">
    <property type="term" value="C:plasma membrane"/>
    <property type="evidence" value="ECO:0007669"/>
    <property type="project" value="TreeGrafter"/>
</dbReference>
<organism evidence="2 3">
    <name type="scientific">Dictyocaulus viviparus</name>
    <name type="common">Bovine lungworm</name>
    <dbReference type="NCBI Taxonomy" id="29172"/>
    <lineage>
        <taxon>Eukaryota</taxon>
        <taxon>Metazoa</taxon>
        <taxon>Ecdysozoa</taxon>
        <taxon>Nematoda</taxon>
        <taxon>Chromadorea</taxon>
        <taxon>Rhabditida</taxon>
        <taxon>Rhabditina</taxon>
        <taxon>Rhabditomorpha</taxon>
        <taxon>Strongyloidea</taxon>
        <taxon>Metastrongylidae</taxon>
        <taxon>Dictyocaulus</taxon>
    </lineage>
</organism>
<dbReference type="PANTHER" id="PTHR10857">
    <property type="entry name" value="COPINE"/>
    <property type="match status" value="1"/>
</dbReference>
<accession>A0A0D8XCE2</accession>
<reference evidence="3" key="2">
    <citation type="journal article" date="2016" name="Sci. Rep.">
        <title>Dictyocaulus viviparus genome, variome and transcriptome elucidate lungworm biology and support future intervention.</title>
        <authorList>
            <person name="McNulty S.N."/>
            <person name="Strube C."/>
            <person name="Rosa B.A."/>
            <person name="Martin J.C."/>
            <person name="Tyagi R."/>
            <person name="Choi Y.J."/>
            <person name="Wang Q."/>
            <person name="Hallsworth Pepin K."/>
            <person name="Zhang X."/>
            <person name="Ozersky P."/>
            <person name="Wilson R.K."/>
            <person name="Sternberg P.W."/>
            <person name="Gasser R.B."/>
            <person name="Mitreva M."/>
        </authorList>
    </citation>
    <scope>NUCLEOTIDE SEQUENCE [LARGE SCALE GENOMIC DNA]</scope>
    <source>
        <strain evidence="3">HannoverDv2000</strain>
    </source>
</reference>
<dbReference type="InterPro" id="IPR045052">
    <property type="entry name" value="Copine"/>
</dbReference>
<name>A0A0D8XCE2_DICVI</name>
<evidence type="ECO:0000313" key="3">
    <source>
        <dbReference type="Proteomes" id="UP000053766"/>
    </source>
</evidence>
<dbReference type="EMBL" id="KN716825">
    <property type="protein sequence ID" value="KJH41437.1"/>
    <property type="molecule type" value="Genomic_DNA"/>
</dbReference>
<dbReference type="SUPFAM" id="SSF53300">
    <property type="entry name" value="vWA-like"/>
    <property type="match status" value="1"/>
</dbReference>
<gene>
    <name evidence="2" type="ORF">DICVIV_12589</name>
</gene>
<dbReference type="PANTHER" id="PTHR10857:SF131">
    <property type="entry name" value="COPINE C-TERMINAL DOMAIN-CONTAINING PROTEIN"/>
    <property type="match status" value="1"/>
</dbReference>
<dbReference type="InterPro" id="IPR036465">
    <property type="entry name" value="vWFA_dom_sf"/>
</dbReference>
<dbReference type="Proteomes" id="UP000053766">
    <property type="component" value="Unassembled WGS sequence"/>
</dbReference>
<dbReference type="GO" id="GO:0071277">
    <property type="term" value="P:cellular response to calcium ion"/>
    <property type="evidence" value="ECO:0007669"/>
    <property type="project" value="TreeGrafter"/>
</dbReference>
<dbReference type="AlphaFoldDB" id="A0A0D8XCE2"/>
<evidence type="ECO:0000313" key="2">
    <source>
        <dbReference type="EMBL" id="KJH41437.1"/>
    </source>
</evidence>
<dbReference type="OrthoDB" id="5855668at2759"/>